<feature type="compositionally biased region" description="Basic and acidic residues" evidence="1">
    <location>
        <begin position="167"/>
        <end position="181"/>
    </location>
</feature>
<evidence type="ECO:0000256" key="1">
    <source>
        <dbReference type="SAM" id="MobiDB-lite"/>
    </source>
</evidence>
<name>A0A8S9SLV7_BRACR</name>
<feature type="region of interest" description="Disordered" evidence="1">
    <location>
        <begin position="166"/>
        <end position="185"/>
    </location>
</feature>
<evidence type="ECO:0000313" key="2">
    <source>
        <dbReference type="EMBL" id="KAF3601434.1"/>
    </source>
</evidence>
<dbReference type="AlphaFoldDB" id="A0A8S9SLV7"/>
<feature type="region of interest" description="Disordered" evidence="1">
    <location>
        <begin position="1"/>
        <end position="45"/>
    </location>
</feature>
<gene>
    <name evidence="2" type="ORF">F2Q69_00036495</name>
</gene>
<sequence>MQPLETPTEGGIATLRAPPPNGESTTGTDTTRGTQENHSDNESDSYIDGEMQEAAAVKKSAMTAYLEQVLSNKFKVIQSMIERLPGAAPKSKLEKKVDDLYEFLQHWVDPLRSYIARFNQEKISIPGCNTSTAISAFKRGMLRDGDLYKKLIKYQCKNVQSVLSRGAESDIDNKPNQKPGKEVTQSAYRESQKNGSVDMARHLQSLHLEDGIGQCYEADGTTCQVALEDESTRYILEPEPCSDLPRHPMFYLILKSSDRPIRF</sequence>
<comment type="caution">
    <text evidence="2">The sequence shown here is derived from an EMBL/GenBank/DDBJ whole genome shotgun (WGS) entry which is preliminary data.</text>
</comment>
<organism evidence="2 3">
    <name type="scientific">Brassica cretica</name>
    <name type="common">Mustard</name>
    <dbReference type="NCBI Taxonomy" id="69181"/>
    <lineage>
        <taxon>Eukaryota</taxon>
        <taxon>Viridiplantae</taxon>
        <taxon>Streptophyta</taxon>
        <taxon>Embryophyta</taxon>
        <taxon>Tracheophyta</taxon>
        <taxon>Spermatophyta</taxon>
        <taxon>Magnoliopsida</taxon>
        <taxon>eudicotyledons</taxon>
        <taxon>Gunneridae</taxon>
        <taxon>Pentapetalae</taxon>
        <taxon>rosids</taxon>
        <taxon>malvids</taxon>
        <taxon>Brassicales</taxon>
        <taxon>Brassicaceae</taxon>
        <taxon>Brassiceae</taxon>
        <taxon>Brassica</taxon>
    </lineage>
</organism>
<protein>
    <submittedName>
        <fullName evidence="2">Uncharacterized protein</fullName>
    </submittedName>
</protein>
<dbReference type="EMBL" id="QGKX02000004">
    <property type="protein sequence ID" value="KAF3601434.1"/>
    <property type="molecule type" value="Genomic_DNA"/>
</dbReference>
<evidence type="ECO:0000313" key="3">
    <source>
        <dbReference type="Proteomes" id="UP000712600"/>
    </source>
</evidence>
<feature type="compositionally biased region" description="Low complexity" evidence="1">
    <location>
        <begin position="25"/>
        <end position="34"/>
    </location>
</feature>
<dbReference type="Proteomes" id="UP000712600">
    <property type="component" value="Unassembled WGS sequence"/>
</dbReference>
<accession>A0A8S9SLV7</accession>
<proteinExistence type="predicted"/>
<reference evidence="2" key="1">
    <citation type="submission" date="2019-12" db="EMBL/GenBank/DDBJ databases">
        <title>Genome sequencing and annotation of Brassica cretica.</title>
        <authorList>
            <person name="Studholme D.J."/>
            <person name="Sarris P."/>
        </authorList>
    </citation>
    <scope>NUCLEOTIDE SEQUENCE</scope>
    <source>
        <strain evidence="2">PFS-109/04</strain>
        <tissue evidence="2">Leaf</tissue>
    </source>
</reference>